<keyword evidence="3" id="KW-0378">Hydrolase</keyword>
<evidence type="ECO:0000313" key="4">
    <source>
        <dbReference type="Proteomes" id="UP000240357"/>
    </source>
</evidence>
<dbReference type="InterPro" id="IPR032466">
    <property type="entry name" value="Metal_Hydrolase"/>
</dbReference>
<protein>
    <submittedName>
        <fullName evidence="3">Hydrolase</fullName>
    </submittedName>
</protein>
<dbReference type="EMBL" id="PYFT01000001">
    <property type="protein sequence ID" value="PSR54739.1"/>
    <property type="molecule type" value="Genomic_DNA"/>
</dbReference>
<dbReference type="InterPro" id="IPR006680">
    <property type="entry name" value="Amidohydro-rel"/>
</dbReference>
<dbReference type="GO" id="GO:0016787">
    <property type="term" value="F:hydrolase activity"/>
    <property type="evidence" value="ECO:0007669"/>
    <property type="project" value="UniProtKB-KW"/>
</dbReference>
<dbReference type="OrthoDB" id="644687at2"/>
<evidence type="ECO:0000256" key="1">
    <source>
        <dbReference type="SAM" id="SignalP"/>
    </source>
</evidence>
<feature type="signal peptide" evidence="1">
    <location>
        <begin position="1"/>
        <end position="23"/>
    </location>
</feature>
<reference evidence="3 4" key="1">
    <citation type="submission" date="2018-03" db="EMBL/GenBank/DDBJ databases">
        <title>Adhaeribacter sp. HMF7605 Genome sequencing and assembly.</title>
        <authorList>
            <person name="Kang H."/>
            <person name="Kang J."/>
            <person name="Cha I."/>
            <person name="Kim H."/>
            <person name="Joh K."/>
        </authorList>
    </citation>
    <scope>NUCLEOTIDE SEQUENCE [LARGE SCALE GENOMIC DNA]</scope>
    <source>
        <strain evidence="3 4">HMF7605</strain>
    </source>
</reference>
<dbReference type="AlphaFoldDB" id="A0A2T2YGV5"/>
<feature type="chain" id="PRO_5015563356" evidence="1">
    <location>
        <begin position="24"/>
        <end position="387"/>
    </location>
</feature>
<evidence type="ECO:0000259" key="2">
    <source>
        <dbReference type="Pfam" id="PF04909"/>
    </source>
</evidence>
<evidence type="ECO:0000313" key="3">
    <source>
        <dbReference type="EMBL" id="PSR54739.1"/>
    </source>
</evidence>
<sequence length="387" mass="45134">MKKNTRYWSLLTFLFLIFLQACSPKKQNAAATAAATTTKQTTPETYYALDDFKSVKKFDTHVHINTTDPALIKQAEEDNFRLLTINVDAPHYPEIAEQQQLALIHVKAFPERIAYATTISVQNFNAPDWQNKTIAYLKDSFAKGAVAVKFWKNIGMELKDNKNKFVMVDNPQFDPIVDYITQNKKTLIAHLGEPRNCWLPLEKMTVNGDKNYYREHPQYHMYRHPEYPSYEQHIQARDHMVTKHPDVTFVGAHLGSLEWSVDELAKRLDKFPNMAVDMAARIPHFQYQAVKERQKVRDFFIKYQDRLIYATDLVFNKDKSSAEIRKQAHETWSRDWKFFTSDENMSVPSIEGTFTGLKVPREVVDKIYYQNAEKRFSGTRQNNGNTQ</sequence>
<proteinExistence type="predicted"/>
<name>A0A2T2YGV5_9BACT</name>
<dbReference type="Proteomes" id="UP000240357">
    <property type="component" value="Unassembled WGS sequence"/>
</dbReference>
<feature type="domain" description="Amidohydrolase-related" evidence="2">
    <location>
        <begin position="132"/>
        <end position="374"/>
    </location>
</feature>
<dbReference type="SUPFAM" id="SSF51556">
    <property type="entry name" value="Metallo-dependent hydrolases"/>
    <property type="match status" value="1"/>
</dbReference>
<comment type="caution">
    <text evidence="3">The sequence shown here is derived from an EMBL/GenBank/DDBJ whole genome shotgun (WGS) entry which is preliminary data.</text>
</comment>
<dbReference type="Pfam" id="PF04909">
    <property type="entry name" value="Amidohydro_2"/>
    <property type="match status" value="1"/>
</dbReference>
<keyword evidence="1" id="KW-0732">Signal</keyword>
<dbReference type="RefSeq" id="WP_106930687.1">
    <property type="nucleotide sequence ID" value="NZ_PYFT01000001.1"/>
</dbReference>
<accession>A0A2T2YGV5</accession>
<organism evidence="3 4">
    <name type="scientific">Adhaeribacter arboris</name>
    <dbReference type="NCBI Taxonomy" id="2072846"/>
    <lineage>
        <taxon>Bacteria</taxon>
        <taxon>Pseudomonadati</taxon>
        <taxon>Bacteroidota</taxon>
        <taxon>Cytophagia</taxon>
        <taxon>Cytophagales</taxon>
        <taxon>Hymenobacteraceae</taxon>
        <taxon>Adhaeribacter</taxon>
    </lineage>
</organism>
<dbReference type="PROSITE" id="PS51257">
    <property type="entry name" value="PROKAR_LIPOPROTEIN"/>
    <property type="match status" value="1"/>
</dbReference>
<dbReference type="Gene3D" id="3.20.20.140">
    <property type="entry name" value="Metal-dependent hydrolases"/>
    <property type="match status" value="1"/>
</dbReference>
<keyword evidence="4" id="KW-1185">Reference proteome</keyword>
<gene>
    <name evidence="3" type="ORF">AHMF7605_15105</name>
</gene>